<evidence type="ECO:0000256" key="3">
    <source>
        <dbReference type="ARBA" id="ARBA00022737"/>
    </source>
</evidence>
<accession>A0A158RDZ8</accession>
<dbReference type="SMART" id="SM00112">
    <property type="entry name" value="CA"/>
    <property type="match status" value="3"/>
</dbReference>
<dbReference type="InterPro" id="IPR020894">
    <property type="entry name" value="Cadherin_CS"/>
</dbReference>
<dbReference type="Pfam" id="PF00028">
    <property type="entry name" value="Cadherin"/>
    <property type="match status" value="3"/>
</dbReference>
<comment type="subcellular location">
    <subcellularLocation>
        <location evidence="1">Membrane</location>
        <topology evidence="1">Single-pass membrane protein</topology>
    </subcellularLocation>
</comment>
<dbReference type="CDD" id="cd11304">
    <property type="entry name" value="Cadherin_repeat"/>
    <property type="match status" value="3"/>
</dbReference>
<dbReference type="WBParaSite" id="TTAC_0000638501-mRNA-1">
    <property type="protein sequence ID" value="TTAC_0000638501-mRNA-1"/>
    <property type="gene ID" value="TTAC_0000638501"/>
</dbReference>
<dbReference type="InterPro" id="IPR015919">
    <property type="entry name" value="Cadherin-like_sf"/>
</dbReference>
<evidence type="ECO:0000256" key="1">
    <source>
        <dbReference type="ARBA" id="ARBA00004167"/>
    </source>
</evidence>
<evidence type="ECO:0000256" key="5">
    <source>
        <dbReference type="ARBA" id="ARBA00022989"/>
    </source>
</evidence>
<name>A0A158RDZ8_HYDTA</name>
<reference evidence="14" key="1">
    <citation type="submission" date="2016-04" db="UniProtKB">
        <authorList>
            <consortium name="WormBaseParasite"/>
        </authorList>
    </citation>
    <scope>IDENTIFICATION</scope>
</reference>
<feature type="region of interest" description="Disordered" evidence="9">
    <location>
        <begin position="664"/>
        <end position="687"/>
    </location>
</feature>
<dbReference type="PROSITE" id="PS50268">
    <property type="entry name" value="CADHERIN_2"/>
    <property type="match status" value="3"/>
</dbReference>
<evidence type="ECO:0000256" key="7">
    <source>
        <dbReference type="ARBA" id="ARBA00023180"/>
    </source>
</evidence>
<keyword evidence="4 8" id="KW-0106">Calcium</keyword>
<evidence type="ECO:0000256" key="10">
    <source>
        <dbReference type="SAM" id="Phobius"/>
    </source>
</evidence>
<dbReference type="FunFam" id="2.60.40.60:FF:000020">
    <property type="entry name" value="Dachsous cadherin-related 1b"/>
    <property type="match status" value="1"/>
</dbReference>
<gene>
    <name evidence="12" type="ORF">TTAC_LOCUS6370</name>
</gene>
<feature type="domain" description="Cadherin" evidence="11">
    <location>
        <begin position="88"/>
        <end position="206"/>
    </location>
</feature>
<dbReference type="EMBL" id="UYWX01020300">
    <property type="protein sequence ID" value="VDM30565.1"/>
    <property type="molecule type" value="Genomic_DNA"/>
</dbReference>
<evidence type="ECO:0000313" key="12">
    <source>
        <dbReference type="EMBL" id="VDM30565.1"/>
    </source>
</evidence>
<dbReference type="Proteomes" id="UP000274429">
    <property type="component" value="Unassembled WGS sequence"/>
</dbReference>
<organism evidence="14">
    <name type="scientific">Hydatigena taeniaeformis</name>
    <name type="common">Feline tapeworm</name>
    <name type="synonym">Taenia taeniaeformis</name>
    <dbReference type="NCBI Taxonomy" id="6205"/>
    <lineage>
        <taxon>Eukaryota</taxon>
        <taxon>Metazoa</taxon>
        <taxon>Spiralia</taxon>
        <taxon>Lophotrochozoa</taxon>
        <taxon>Platyhelminthes</taxon>
        <taxon>Cestoda</taxon>
        <taxon>Eucestoda</taxon>
        <taxon>Cyclophyllidea</taxon>
        <taxon>Taeniidae</taxon>
        <taxon>Hydatigera</taxon>
    </lineage>
</organism>
<sequence>MFQVQAHDPDDGENAEITYSLLDRANFHVDPVSGWVTAAIEFDREKRDSYQVTIIASDNGPQRLTGSALLNVTILDQNDNQPHLLPCDKVPTPLVVWENSPVGTFVGDLIATDADIGRNGELVFRLPKKLSTTPHFELRSNGSLFTALPLDREQKVGYFSTVLVFAAYLKQFRGTSEAKSEAQSVVNLSCLTSQSEDRLPDTPPAYLRKRESTEMVADASASSTKLAKGASVTAGDGEATGSGNGYEPSLRISLHETNGQLITRLEATDPDEDANGRLVYGLRRHTHSRVRLNRAVGDFLSVDGNTGEVWLKRTLQEDDLGPHFFVVSANDQGASMSRSESKVLLVSVEDIPPRSLDGGGASSSFTATSEGSGGEGGVLANLFPFKLGERKNVLILVGLISISVILAVIFIAAMICMCKPCRSSSHQPPRFLSQHRMSSGGTVNVATLQTHSTANGGIISLQETRLIDNTSVDNFGSGIVPGNHDYGYGPPVSPVDVVDPDGWMGSDGKGGIFRVLNTDAVSSVSEEATNRTPQMWNKYNSLPRDRFERCGSPLSLKQENLCTVTSTASVLMTPLREIEETSHEVRSPSQWTAVTLPPETNFQSVNSSHIALPVTLLPAVCLHSSGTSVVTASNPFAPTTIVSATSTTTTFQPTMGRKAEMEVRLAEHASDSGQGASDEDLRSQSQPPPVINLVQLEAQIYSRLSSLVPCEFSEDNPWKRAVGGEAPCTDDFVRLRTSTLHPSLSKHPTDALETQNCVHLGVATIPSQVNIVHRRLPAC</sequence>
<dbReference type="GO" id="GO:0007156">
    <property type="term" value="P:homophilic cell adhesion via plasma membrane adhesion molecules"/>
    <property type="evidence" value="ECO:0007669"/>
    <property type="project" value="InterPro"/>
</dbReference>
<evidence type="ECO:0000313" key="14">
    <source>
        <dbReference type="WBParaSite" id="TTAC_0000638501-mRNA-1"/>
    </source>
</evidence>
<feature type="region of interest" description="Disordered" evidence="9">
    <location>
        <begin position="194"/>
        <end position="248"/>
    </location>
</feature>
<evidence type="ECO:0000256" key="2">
    <source>
        <dbReference type="ARBA" id="ARBA00022692"/>
    </source>
</evidence>
<dbReference type="AlphaFoldDB" id="A0A158RDZ8"/>
<dbReference type="OrthoDB" id="6252479at2759"/>
<keyword evidence="6 10" id="KW-0472">Membrane</keyword>
<dbReference type="PANTHER" id="PTHR24028:SF328">
    <property type="entry name" value="CADHERIN-3"/>
    <property type="match status" value="1"/>
</dbReference>
<evidence type="ECO:0000256" key="4">
    <source>
        <dbReference type="ARBA" id="ARBA00022837"/>
    </source>
</evidence>
<dbReference type="STRING" id="6205.A0A158RDZ8"/>
<dbReference type="GO" id="GO:0005509">
    <property type="term" value="F:calcium ion binding"/>
    <property type="evidence" value="ECO:0007669"/>
    <property type="project" value="UniProtKB-UniRule"/>
</dbReference>
<proteinExistence type="predicted"/>
<evidence type="ECO:0000256" key="8">
    <source>
        <dbReference type="PROSITE-ProRule" id="PRU00043"/>
    </source>
</evidence>
<feature type="domain" description="Cadherin" evidence="11">
    <location>
        <begin position="259"/>
        <end position="365"/>
    </location>
</feature>
<keyword evidence="7" id="KW-0325">Glycoprotein</keyword>
<evidence type="ECO:0000256" key="9">
    <source>
        <dbReference type="SAM" id="MobiDB-lite"/>
    </source>
</evidence>
<dbReference type="Gene3D" id="2.60.40.60">
    <property type="entry name" value="Cadherins"/>
    <property type="match status" value="3"/>
</dbReference>
<evidence type="ECO:0000313" key="13">
    <source>
        <dbReference type="Proteomes" id="UP000274429"/>
    </source>
</evidence>
<feature type="transmembrane region" description="Helical" evidence="10">
    <location>
        <begin position="393"/>
        <end position="415"/>
    </location>
</feature>
<feature type="domain" description="Cadherin" evidence="11">
    <location>
        <begin position="3"/>
        <end position="84"/>
    </location>
</feature>
<dbReference type="PRINTS" id="PR00205">
    <property type="entry name" value="CADHERIN"/>
</dbReference>
<dbReference type="InterPro" id="IPR002126">
    <property type="entry name" value="Cadherin-like_dom"/>
</dbReference>
<keyword evidence="3" id="KW-0677">Repeat</keyword>
<dbReference type="SUPFAM" id="SSF49313">
    <property type="entry name" value="Cadherin-like"/>
    <property type="match status" value="3"/>
</dbReference>
<dbReference type="InterPro" id="IPR050174">
    <property type="entry name" value="Protocadherin/Cadherin-CA"/>
</dbReference>
<keyword evidence="13" id="KW-1185">Reference proteome</keyword>
<keyword evidence="2 10" id="KW-0812">Transmembrane</keyword>
<dbReference type="PANTHER" id="PTHR24028">
    <property type="entry name" value="CADHERIN-87A"/>
    <property type="match status" value="1"/>
</dbReference>
<evidence type="ECO:0000259" key="11">
    <source>
        <dbReference type="PROSITE" id="PS50268"/>
    </source>
</evidence>
<dbReference type="GO" id="GO:0005886">
    <property type="term" value="C:plasma membrane"/>
    <property type="evidence" value="ECO:0007669"/>
    <property type="project" value="InterPro"/>
</dbReference>
<keyword evidence="5 10" id="KW-1133">Transmembrane helix</keyword>
<protein>
    <submittedName>
        <fullName evidence="14">Cadherin domain protein</fullName>
    </submittedName>
</protein>
<reference evidence="12 13" key="2">
    <citation type="submission" date="2018-11" db="EMBL/GenBank/DDBJ databases">
        <authorList>
            <consortium name="Pathogen Informatics"/>
        </authorList>
    </citation>
    <scope>NUCLEOTIDE SEQUENCE [LARGE SCALE GENOMIC DNA]</scope>
</reference>
<dbReference type="PROSITE" id="PS00232">
    <property type="entry name" value="CADHERIN_1"/>
    <property type="match status" value="1"/>
</dbReference>
<evidence type="ECO:0000256" key="6">
    <source>
        <dbReference type="ARBA" id="ARBA00023136"/>
    </source>
</evidence>